<comment type="caution">
    <text evidence="2">The sequence shown here is derived from an EMBL/GenBank/DDBJ whole genome shotgun (WGS) entry which is preliminary data.</text>
</comment>
<evidence type="ECO:0000256" key="1">
    <source>
        <dbReference type="SAM" id="MobiDB-lite"/>
    </source>
</evidence>
<name>A0A2S4W496_9BASI</name>
<reference evidence="2 3" key="1">
    <citation type="submission" date="2017-12" db="EMBL/GenBank/DDBJ databases">
        <title>Gene loss provides genomic basis for host adaptation in cereal stripe rust fungi.</title>
        <authorList>
            <person name="Xia C."/>
        </authorList>
    </citation>
    <scope>NUCLEOTIDE SEQUENCE [LARGE SCALE GENOMIC DNA]</scope>
    <source>
        <strain evidence="2 3">93TX-2</strain>
    </source>
</reference>
<organism evidence="2 3">
    <name type="scientific">Puccinia striiformis</name>
    <dbReference type="NCBI Taxonomy" id="27350"/>
    <lineage>
        <taxon>Eukaryota</taxon>
        <taxon>Fungi</taxon>
        <taxon>Dikarya</taxon>
        <taxon>Basidiomycota</taxon>
        <taxon>Pucciniomycotina</taxon>
        <taxon>Pucciniomycetes</taxon>
        <taxon>Pucciniales</taxon>
        <taxon>Pucciniaceae</taxon>
        <taxon>Puccinia</taxon>
    </lineage>
</organism>
<dbReference type="VEuPathDB" id="FungiDB:PSTT_09621"/>
<sequence>MTVRAVAAGSGSVPSQAFHKMALANNSTCICNSKEMSRGGGKECRAILTTASETRDVSGESALEIAEEQAIDAEQVLHTGRSDIDGVHTDADSPAPQPLRQQSSEISEEPMNLEHARPVTPASRVQRQKKVGRVPIFAHSVWISKEIMVIADWWTILEGHDYRVKVGCRSVGAVTFQKPLRARSQCPQERQIHLQALREATRSFTLFTEDARDSLAKLLISTRPGLDLVPGKSFNTENLARA</sequence>
<proteinExistence type="predicted"/>
<accession>A0A2S4W496</accession>
<evidence type="ECO:0000313" key="3">
    <source>
        <dbReference type="Proteomes" id="UP000238274"/>
    </source>
</evidence>
<reference evidence="3" key="3">
    <citation type="journal article" date="2018" name="Mol. Plant Microbe Interact.">
        <title>Genome sequence resources for the wheat stripe rust pathogen (Puccinia striiformis f. sp. tritici) and the barley stripe rust pathogen (Puccinia striiformis f. sp. hordei).</title>
        <authorList>
            <person name="Xia C."/>
            <person name="Wang M."/>
            <person name="Yin C."/>
            <person name="Cornejo O.E."/>
            <person name="Hulbert S.H."/>
            <person name="Chen X."/>
        </authorList>
    </citation>
    <scope>NUCLEOTIDE SEQUENCE [LARGE SCALE GENOMIC DNA]</scope>
    <source>
        <strain evidence="3">93TX-2</strain>
    </source>
</reference>
<dbReference type="Proteomes" id="UP000238274">
    <property type="component" value="Unassembled WGS sequence"/>
</dbReference>
<protein>
    <submittedName>
        <fullName evidence="2">Uncharacterized protein</fullName>
    </submittedName>
</protein>
<feature type="region of interest" description="Disordered" evidence="1">
    <location>
        <begin position="83"/>
        <end position="123"/>
    </location>
</feature>
<keyword evidence="3" id="KW-1185">Reference proteome</keyword>
<reference evidence="3" key="2">
    <citation type="journal article" date="2018" name="BMC Genomics">
        <title>Genomic insights into host adaptation between the wheat stripe rust pathogen (Puccinia striiformis f. sp. tritici) and the barley stripe rust pathogen (Puccinia striiformis f. sp. hordei).</title>
        <authorList>
            <person name="Xia C."/>
            <person name="Wang M."/>
            <person name="Yin C."/>
            <person name="Cornejo O.E."/>
            <person name="Hulbert S.H."/>
            <person name="Chen X."/>
        </authorList>
    </citation>
    <scope>NUCLEOTIDE SEQUENCE [LARGE SCALE GENOMIC DNA]</scope>
    <source>
        <strain evidence="3">93TX-2</strain>
    </source>
</reference>
<dbReference type="AlphaFoldDB" id="A0A2S4W496"/>
<gene>
    <name evidence="2" type="ORF">PSHT_06636</name>
</gene>
<dbReference type="EMBL" id="PKSM01000079">
    <property type="protein sequence ID" value="POW16588.1"/>
    <property type="molecule type" value="Genomic_DNA"/>
</dbReference>
<evidence type="ECO:0000313" key="2">
    <source>
        <dbReference type="EMBL" id="POW16588.1"/>
    </source>
</evidence>
<dbReference type="VEuPathDB" id="FungiDB:PSHT_06636"/>